<evidence type="ECO:0000313" key="2">
    <source>
        <dbReference type="Proteomes" id="UP001305414"/>
    </source>
</evidence>
<dbReference type="Proteomes" id="UP001305414">
    <property type="component" value="Unassembled WGS sequence"/>
</dbReference>
<accession>A0AAN7UAH8</accession>
<dbReference type="AlphaFoldDB" id="A0AAN7UAH8"/>
<gene>
    <name evidence="1" type="ORF">RRF57_000319</name>
</gene>
<dbReference type="EMBL" id="JAWHQM010000001">
    <property type="protein sequence ID" value="KAK5624603.1"/>
    <property type="molecule type" value="Genomic_DNA"/>
</dbReference>
<reference evidence="1 2" key="1">
    <citation type="submission" date="2023-10" db="EMBL/GenBank/DDBJ databases">
        <title>Draft genome sequence of Xylaria bambusicola isolate GMP-LS, the root and basal stem rot pathogen of sugarcane in Indonesia.</title>
        <authorList>
            <person name="Selvaraj P."/>
            <person name="Muralishankar V."/>
            <person name="Muruganantham S."/>
            <person name="Sp S."/>
            <person name="Haryani S."/>
            <person name="Lau K.J.X."/>
            <person name="Naqvi N.I."/>
        </authorList>
    </citation>
    <scope>NUCLEOTIDE SEQUENCE [LARGE SCALE GENOMIC DNA]</scope>
    <source>
        <strain evidence="1">GMP-LS</strain>
    </source>
</reference>
<keyword evidence="2" id="KW-1185">Reference proteome</keyword>
<organism evidence="1 2">
    <name type="scientific">Xylaria bambusicola</name>
    <dbReference type="NCBI Taxonomy" id="326684"/>
    <lineage>
        <taxon>Eukaryota</taxon>
        <taxon>Fungi</taxon>
        <taxon>Dikarya</taxon>
        <taxon>Ascomycota</taxon>
        <taxon>Pezizomycotina</taxon>
        <taxon>Sordariomycetes</taxon>
        <taxon>Xylariomycetidae</taxon>
        <taxon>Xylariales</taxon>
        <taxon>Xylariaceae</taxon>
        <taxon>Xylaria</taxon>
    </lineage>
</organism>
<evidence type="ECO:0000313" key="1">
    <source>
        <dbReference type="EMBL" id="KAK5624603.1"/>
    </source>
</evidence>
<name>A0AAN7UAH8_9PEZI</name>
<protein>
    <submittedName>
        <fullName evidence="1">Uncharacterized protein</fullName>
    </submittedName>
</protein>
<sequence>MRACRAAFVGGSSRKNPLVRGDDEAVLAMLIKSGVLEREDKLGDGDLAEEGELAFSVILHSKAAI</sequence>
<comment type="caution">
    <text evidence="1">The sequence shown here is derived from an EMBL/GenBank/DDBJ whole genome shotgun (WGS) entry which is preliminary data.</text>
</comment>
<proteinExistence type="predicted"/>